<comment type="subcellular location">
    <subcellularLocation>
        <location evidence="1">Membrane</location>
        <topology evidence="1">Multi-pass membrane protein</topology>
    </subcellularLocation>
</comment>
<evidence type="ECO:0000259" key="8">
    <source>
        <dbReference type="Pfam" id="PF20684"/>
    </source>
</evidence>
<feature type="transmembrane region" description="Helical" evidence="7">
    <location>
        <begin position="77"/>
        <end position="95"/>
    </location>
</feature>
<evidence type="ECO:0000256" key="5">
    <source>
        <dbReference type="ARBA" id="ARBA00038359"/>
    </source>
</evidence>
<feature type="transmembrane region" description="Helical" evidence="7">
    <location>
        <begin position="279"/>
        <end position="303"/>
    </location>
</feature>
<feature type="transmembrane region" description="Helical" evidence="7">
    <location>
        <begin position="157"/>
        <end position="177"/>
    </location>
</feature>
<evidence type="ECO:0000256" key="4">
    <source>
        <dbReference type="ARBA" id="ARBA00023136"/>
    </source>
</evidence>
<dbReference type="PANTHER" id="PTHR33048">
    <property type="entry name" value="PTH11-LIKE INTEGRAL MEMBRANE PROTEIN (AFU_ORTHOLOGUE AFUA_5G11245)"/>
    <property type="match status" value="1"/>
</dbReference>
<feature type="domain" description="Rhodopsin" evidence="8">
    <location>
        <begin position="61"/>
        <end position="300"/>
    </location>
</feature>
<keyword evidence="2 7" id="KW-0812">Transmembrane</keyword>
<reference evidence="9" key="1">
    <citation type="journal article" date="2023" name="Mol. Phylogenet. Evol.">
        <title>Genome-scale phylogeny and comparative genomics of the fungal order Sordariales.</title>
        <authorList>
            <person name="Hensen N."/>
            <person name="Bonometti L."/>
            <person name="Westerberg I."/>
            <person name="Brannstrom I.O."/>
            <person name="Guillou S."/>
            <person name="Cros-Aarteil S."/>
            <person name="Calhoun S."/>
            <person name="Haridas S."/>
            <person name="Kuo A."/>
            <person name="Mondo S."/>
            <person name="Pangilinan J."/>
            <person name="Riley R."/>
            <person name="LaButti K."/>
            <person name="Andreopoulos B."/>
            <person name="Lipzen A."/>
            <person name="Chen C."/>
            <person name="Yan M."/>
            <person name="Daum C."/>
            <person name="Ng V."/>
            <person name="Clum A."/>
            <person name="Steindorff A."/>
            <person name="Ohm R.A."/>
            <person name="Martin F."/>
            <person name="Silar P."/>
            <person name="Natvig D.O."/>
            <person name="Lalanne C."/>
            <person name="Gautier V."/>
            <person name="Ament-Velasquez S.L."/>
            <person name="Kruys A."/>
            <person name="Hutchinson M.I."/>
            <person name="Powell A.J."/>
            <person name="Barry K."/>
            <person name="Miller A.N."/>
            <person name="Grigoriev I.V."/>
            <person name="Debuchy R."/>
            <person name="Gladieux P."/>
            <person name="Hiltunen Thoren M."/>
            <person name="Johannesson H."/>
        </authorList>
    </citation>
    <scope>NUCLEOTIDE SEQUENCE</scope>
    <source>
        <strain evidence="9">PSN324</strain>
    </source>
</reference>
<evidence type="ECO:0000313" key="9">
    <source>
        <dbReference type="EMBL" id="KAK4459542.1"/>
    </source>
</evidence>
<evidence type="ECO:0000313" key="10">
    <source>
        <dbReference type="Proteomes" id="UP001321749"/>
    </source>
</evidence>
<evidence type="ECO:0000256" key="3">
    <source>
        <dbReference type="ARBA" id="ARBA00022989"/>
    </source>
</evidence>
<evidence type="ECO:0000256" key="7">
    <source>
        <dbReference type="SAM" id="Phobius"/>
    </source>
</evidence>
<dbReference type="InterPro" id="IPR052337">
    <property type="entry name" value="SAT4-like"/>
</dbReference>
<gene>
    <name evidence="9" type="ORF">QBC42DRAFT_231535</name>
</gene>
<feature type="transmembrane region" description="Helical" evidence="7">
    <location>
        <begin position="236"/>
        <end position="259"/>
    </location>
</feature>
<evidence type="ECO:0000256" key="2">
    <source>
        <dbReference type="ARBA" id="ARBA00022692"/>
    </source>
</evidence>
<name>A0AAV9HFB6_9PEZI</name>
<dbReference type="Pfam" id="PF20684">
    <property type="entry name" value="Fung_rhodopsin"/>
    <property type="match status" value="1"/>
</dbReference>
<dbReference type="InterPro" id="IPR049326">
    <property type="entry name" value="Rhodopsin_dom_fungi"/>
</dbReference>
<comment type="caution">
    <text evidence="9">The sequence shown here is derived from an EMBL/GenBank/DDBJ whole genome shotgun (WGS) entry which is preliminary data.</text>
</comment>
<keyword evidence="10" id="KW-1185">Reference proteome</keyword>
<feature type="transmembrane region" description="Helical" evidence="7">
    <location>
        <begin position="43"/>
        <end position="65"/>
    </location>
</feature>
<dbReference type="Proteomes" id="UP001321749">
    <property type="component" value="Unassembled WGS sequence"/>
</dbReference>
<keyword evidence="3 7" id="KW-1133">Transmembrane helix</keyword>
<dbReference type="GO" id="GO:0016020">
    <property type="term" value="C:membrane"/>
    <property type="evidence" value="ECO:0007669"/>
    <property type="project" value="UniProtKB-SubCell"/>
</dbReference>
<feature type="transmembrane region" description="Helical" evidence="7">
    <location>
        <begin position="206"/>
        <end position="224"/>
    </location>
</feature>
<organism evidence="9 10">
    <name type="scientific">Cladorrhinum samala</name>
    <dbReference type="NCBI Taxonomy" id="585594"/>
    <lineage>
        <taxon>Eukaryota</taxon>
        <taxon>Fungi</taxon>
        <taxon>Dikarya</taxon>
        <taxon>Ascomycota</taxon>
        <taxon>Pezizomycotina</taxon>
        <taxon>Sordariomycetes</taxon>
        <taxon>Sordariomycetidae</taxon>
        <taxon>Sordariales</taxon>
        <taxon>Podosporaceae</taxon>
        <taxon>Cladorrhinum</taxon>
    </lineage>
</organism>
<dbReference type="AlphaFoldDB" id="A0AAV9HFB6"/>
<proteinExistence type="inferred from homology"/>
<reference evidence="9" key="2">
    <citation type="submission" date="2023-06" db="EMBL/GenBank/DDBJ databases">
        <authorList>
            <consortium name="Lawrence Berkeley National Laboratory"/>
            <person name="Mondo S.J."/>
            <person name="Hensen N."/>
            <person name="Bonometti L."/>
            <person name="Westerberg I."/>
            <person name="Brannstrom I.O."/>
            <person name="Guillou S."/>
            <person name="Cros-Aarteil S."/>
            <person name="Calhoun S."/>
            <person name="Haridas S."/>
            <person name="Kuo A."/>
            <person name="Pangilinan J."/>
            <person name="Riley R."/>
            <person name="Labutti K."/>
            <person name="Andreopoulos B."/>
            <person name="Lipzen A."/>
            <person name="Chen C."/>
            <person name="Yanf M."/>
            <person name="Daum C."/>
            <person name="Ng V."/>
            <person name="Clum A."/>
            <person name="Steindorff A."/>
            <person name="Ohm R."/>
            <person name="Martin F."/>
            <person name="Silar P."/>
            <person name="Natvig D."/>
            <person name="Lalanne C."/>
            <person name="Gautier V."/>
            <person name="Ament-Velasquez S.L."/>
            <person name="Kruys A."/>
            <person name="Hutchinson M.I."/>
            <person name="Powell A.J."/>
            <person name="Barry K."/>
            <person name="Miller A.N."/>
            <person name="Grigoriev I.V."/>
            <person name="Debuchy R."/>
            <person name="Gladieux P."/>
            <person name="Thoren M.H."/>
            <person name="Johannesson H."/>
        </authorList>
    </citation>
    <scope>NUCLEOTIDE SEQUENCE</scope>
    <source>
        <strain evidence="9">PSN324</strain>
    </source>
</reference>
<comment type="similarity">
    <text evidence="5">Belongs to the SAT4 family.</text>
</comment>
<keyword evidence="4 7" id="KW-0472">Membrane</keyword>
<sequence>MDAYWDTFLSLTPEQQEWFLDMPFPGPEGVIANVENPPNKNGLAHALLGLTLAISTLVILVRAYARTWILKKVGVQDGFALISFGCFVSCIYFMYRLMDSTGFWVHQWDLRIRTTKESFFVLHFSTNLYSGAMMSIKAAILLEWMSIFSPNRMRDKFWWACSVTLVLNTLFYIAVIITENASCRPYVKIWDKLGTRGSCRVDGVELMVAGSAIDVFSNLVILVLPQVSIWRLRMSVAKRVGVSVVFAMGVFATAGVARRTAVAVKTIKDGDYSYLASEIYMWAVVEMMFGFIVFCTPSMPLAFKHLGIFALAGKVRSWGSSGLLYRKKSSLPLTAQDEWPLPNTLDFMSAARKQQQNAPLKYDKYGMPLTDMSGSTQVDSLEDMTEVLGNHSHETKPAAIFRTTEVETRFTSRQEDQHAHQVPTRGNPHHFHYRWDSDNAV</sequence>
<accession>A0AAV9HFB6</accession>
<feature type="transmembrane region" description="Helical" evidence="7">
    <location>
        <begin position="128"/>
        <end position="145"/>
    </location>
</feature>
<dbReference type="PANTHER" id="PTHR33048:SF160">
    <property type="entry name" value="SAT4 FAMILY MEMBRANE PROTEIN"/>
    <property type="match status" value="1"/>
</dbReference>
<evidence type="ECO:0000256" key="6">
    <source>
        <dbReference type="SAM" id="MobiDB-lite"/>
    </source>
</evidence>
<feature type="region of interest" description="Disordered" evidence="6">
    <location>
        <begin position="411"/>
        <end position="441"/>
    </location>
</feature>
<protein>
    <recommendedName>
        <fullName evidence="8">Rhodopsin domain-containing protein</fullName>
    </recommendedName>
</protein>
<dbReference type="EMBL" id="MU865034">
    <property type="protein sequence ID" value="KAK4459542.1"/>
    <property type="molecule type" value="Genomic_DNA"/>
</dbReference>
<evidence type="ECO:0000256" key="1">
    <source>
        <dbReference type="ARBA" id="ARBA00004141"/>
    </source>
</evidence>